<dbReference type="GO" id="GO:0005509">
    <property type="term" value="F:calcium ion binding"/>
    <property type="evidence" value="ECO:0007669"/>
    <property type="project" value="InterPro"/>
</dbReference>
<feature type="domain" description="Ig-like" evidence="19">
    <location>
        <begin position="1434"/>
        <end position="1520"/>
    </location>
</feature>
<keyword evidence="9" id="KW-0325">Glycoprotein</keyword>
<dbReference type="InterPro" id="IPR023415">
    <property type="entry name" value="LDLR_class-A_CS"/>
</dbReference>
<dbReference type="InterPro" id="IPR003599">
    <property type="entry name" value="Ig_sub"/>
</dbReference>
<feature type="domain" description="Ig-like" evidence="19">
    <location>
        <begin position="954"/>
        <end position="1036"/>
    </location>
</feature>
<dbReference type="InterPro" id="IPR007110">
    <property type="entry name" value="Ig-like_dom"/>
</dbReference>
<feature type="disulfide bond" evidence="12">
    <location>
        <begin position="2261"/>
        <end position="2271"/>
    </location>
</feature>
<dbReference type="SMART" id="SM00408">
    <property type="entry name" value="IGc2"/>
    <property type="match status" value="11"/>
</dbReference>
<feature type="domain" description="Ig-like" evidence="19">
    <location>
        <begin position="1233"/>
        <end position="1319"/>
    </location>
</feature>
<dbReference type="Pfam" id="PF13927">
    <property type="entry name" value="Ig_3"/>
    <property type="match status" value="10"/>
</dbReference>
<keyword evidence="5" id="KW-0732">Signal</keyword>
<feature type="domain" description="Laminin EGF-like" evidence="18">
    <location>
        <begin position="396"/>
        <end position="442"/>
    </location>
</feature>
<evidence type="ECO:0000256" key="7">
    <source>
        <dbReference type="ARBA" id="ARBA00022869"/>
    </source>
</evidence>
<dbReference type="InterPro" id="IPR001791">
    <property type="entry name" value="Laminin_G"/>
</dbReference>
<comment type="caution">
    <text evidence="12">Lacks conserved residue(s) required for the propagation of feature annotation.</text>
</comment>
<keyword evidence="11" id="KW-0393">Immunoglobulin domain</keyword>
<feature type="domain" description="Ig-like" evidence="19">
    <location>
        <begin position="1321"/>
        <end position="1406"/>
    </location>
</feature>
<dbReference type="GO" id="GO:0030424">
    <property type="term" value="C:axon"/>
    <property type="evidence" value="ECO:0007669"/>
    <property type="project" value="TreeGrafter"/>
</dbReference>
<dbReference type="PANTHER" id="PTHR45080">
    <property type="entry name" value="CONTACTIN 5"/>
    <property type="match status" value="1"/>
</dbReference>
<dbReference type="Gene3D" id="2.60.40.10">
    <property type="entry name" value="Immunoglobulins"/>
    <property type="match status" value="11"/>
</dbReference>
<dbReference type="SMART" id="SM00181">
    <property type="entry name" value="EGF"/>
    <property type="match status" value="6"/>
</dbReference>
<evidence type="ECO:0000313" key="22">
    <source>
        <dbReference type="Proteomes" id="UP000677054"/>
    </source>
</evidence>
<dbReference type="GO" id="GO:0005886">
    <property type="term" value="C:plasma membrane"/>
    <property type="evidence" value="ECO:0007669"/>
    <property type="project" value="TreeGrafter"/>
</dbReference>
<feature type="domain" description="Laminin G" evidence="16">
    <location>
        <begin position="2046"/>
        <end position="2222"/>
    </location>
</feature>
<dbReference type="FunFam" id="2.10.25.10:FF:000118">
    <property type="entry name" value="protein delta homolog 2"/>
    <property type="match status" value="1"/>
</dbReference>
<organism evidence="21">
    <name type="scientific">Darwinula stevensoni</name>
    <dbReference type="NCBI Taxonomy" id="69355"/>
    <lineage>
        <taxon>Eukaryota</taxon>
        <taxon>Metazoa</taxon>
        <taxon>Ecdysozoa</taxon>
        <taxon>Arthropoda</taxon>
        <taxon>Crustacea</taxon>
        <taxon>Oligostraca</taxon>
        <taxon>Ostracoda</taxon>
        <taxon>Podocopa</taxon>
        <taxon>Podocopida</taxon>
        <taxon>Darwinulocopina</taxon>
        <taxon>Darwinuloidea</taxon>
        <taxon>Darwinulidae</taxon>
        <taxon>Darwinula</taxon>
    </lineage>
</organism>
<feature type="domain" description="EGF-like" evidence="17">
    <location>
        <begin position="2516"/>
        <end position="2553"/>
    </location>
</feature>
<dbReference type="OrthoDB" id="10055367at2759"/>
<dbReference type="InterPro" id="IPR002172">
    <property type="entry name" value="LDrepeatLR_classA_rpt"/>
</dbReference>
<dbReference type="PROSITE" id="PS51115">
    <property type="entry name" value="LAMININ_IVA"/>
    <property type="match status" value="2"/>
</dbReference>
<feature type="region of interest" description="Disordered" evidence="15">
    <location>
        <begin position="2732"/>
        <end position="2753"/>
    </location>
</feature>
<protein>
    <recommendedName>
        <fullName evidence="23">Basement membrane-specific heparan sulfate proteoglycan core protein</fullName>
    </recommendedName>
</protein>
<dbReference type="InterPro" id="IPR036179">
    <property type="entry name" value="Ig-like_dom_sf"/>
</dbReference>
<dbReference type="CDD" id="cd00054">
    <property type="entry name" value="EGF_CA"/>
    <property type="match status" value="4"/>
</dbReference>
<evidence type="ECO:0000256" key="12">
    <source>
        <dbReference type="PROSITE-ProRule" id="PRU00076"/>
    </source>
</evidence>
<dbReference type="InterPro" id="IPR003598">
    <property type="entry name" value="Ig_sub2"/>
</dbReference>
<feature type="domain" description="Ig-like" evidence="19">
    <location>
        <begin position="1048"/>
        <end position="1136"/>
    </location>
</feature>
<dbReference type="SUPFAM" id="SSF49899">
    <property type="entry name" value="Concanavalin A-like lectins/glucanases"/>
    <property type="match status" value="3"/>
</dbReference>
<keyword evidence="3" id="KW-0272">Extracellular matrix</keyword>
<dbReference type="InterPro" id="IPR036055">
    <property type="entry name" value="LDL_receptor-like_sf"/>
</dbReference>
<name>A0A7R8ZZ99_9CRUS</name>
<dbReference type="GO" id="GO:0005604">
    <property type="term" value="C:basement membrane"/>
    <property type="evidence" value="ECO:0007669"/>
    <property type="project" value="UniProtKB-SubCell"/>
</dbReference>
<feature type="domain" description="EGF-like" evidence="17">
    <location>
        <begin position="2257"/>
        <end position="2292"/>
    </location>
</feature>
<dbReference type="InterPro" id="IPR001881">
    <property type="entry name" value="EGF-like_Ca-bd_dom"/>
</dbReference>
<feature type="disulfide bond" evidence="12">
    <location>
        <begin position="2227"/>
        <end position="2244"/>
    </location>
</feature>
<feature type="domain" description="Ig-like" evidence="19">
    <location>
        <begin position="1825"/>
        <end position="1908"/>
    </location>
</feature>
<dbReference type="FunFam" id="2.10.25.10:FF:000454">
    <property type="entry name" value="Laminin subunit alpha 1"/>
    <property type="match status" value="1"/>
</dbReference>
<dbReference type="InterPro" id="IPR050958">
    <property type="entry name" value="Cell_Adh-Cytoskel_Orgn"/>
</dbReference>
<feature type="domain" description="Ig-like" evidence="19">
    <location>
        <begin position="1647"/>
        <end position="1730"/>
    </location>
</feature>
<dbReference type="CDD" id="cd00110">
    <property type="entry name" value="LamG"/>
    <property type="match status" value="3"/>
</dbReference>
<sequence>MQTVFDFSGTLSSTYLSLGFFVDCSLGMFHCLGSSLCIIGSKRCDGYVDCPDQSDELNCTRPCGSYEYECLVDGKCLNRCYLCDGNVDCSDGSDESELICKSASDYSLCPVQSETKMLSSGRTHLFFHQEYVTGPLCKECKEDAFYLHASNPYGCIPCFCMGVTRQCYSSSWYRNQEVLHFLTGRHDGMALVDEQNTIEIVNALEVNARTHELYYRLKAVERSRTLYWRMPPQFLGDKVTSYGGNLTYVIRVVPSGGDRSVSSAAAIIIEGNNIRLHHYFRGVIASNVQQTIVIPFYESAWERDDGQQMNREHLLMALADISQFLIKATYYTSTEETGLVSVSMDVAEERNTGQKRAFAVEQCYCPESHTGLSCEDCAPGFTRSQEGLYLGLCEPCQCYGHSGICDPETGECQHHTTGDNCELCAPGYSGDATRGTPYDCQLALPSTCNCDPRGSISNRCPDGRQCPCKENVQGLSCDCYSSNLHRAQVSLDMDRIGDSRRVDVGITLRQRENERGAITDGFEMNTREDQITYRFSDDTHQVLYWSLPPEMKGNKTVTIELTERGGWLNKAGNTPASRDELMRALVNVETFLIRAIYHSETSLTSLQSVTIDIAMPQQTGQGRAFDVEQCRCPVGYMGMSCEHCATGYYRDNNDFANGGTFGACKKCPCNGHEEYCSLNEFRQVICTCRPQFTGRHCEHSGGIVLEISPRVVEYPVGTSVQFHCSYESDVALNLDWNVQSSNGAKPDAIASVSLAAPEKYSTSKEITFSIILQPQMKFVVCSARDLSGIEVAQSSKADPKIHGRIKEEENVSMTFVPYTYTVPSLRGPFITLGSISEAILNRLSRDGLGVYENASASITVKITEPSIEIVEVGQIVTLTCTASSKEPKNLQLSWAREDGSLPPRRATDDGQGVLIITDLRVSDSGVYVCSATDGEKIARERTTITVSGTGKSPPKVTIRPSLLEVNVGEVVEFQCEAEGYPPPKMEWTRGPGHAVNPESSFVGGLFRITSVKKSDEGEYFCSSINAEGQDSKRTILYVNERETVETSIRLNISPSSYEGQAGDTVRISCRPSSFSGTTSGVELNWSRSGTSLPASSYQSNGVLTIYNASPSDSGVYICEATSGRSGGLTRAETHVTIIQKNHPPTVQIEPERQTVSQGTSATITCTASGDPRPTITWSKVGEDLPPNIRVEGAILRIINASVRDRGMYVCTAENEGGVAKTYTLLEVERREAPVIELYPEAQQTVINGGSALFQCRTVAGIPTPKISWNRSSGQAIPSNAEVLEGGVIRFNQVTGIERGQYSCRAENDAGSTTAIATLIRPEITMTHSNPMTVRVGERVRLECRGSGDPEPEVSWSRLDGVPIYSGRDSRQMAIYEISQATRSDEGVYTCTARNLAGVTEERIQVIVREEDIFQGGSKDPYPQPPDRTRPQGRPEIQVERKVFTIPEGNRADMRCTIYGYDGRLYIDWTRADGGSMSTQHYIQDGTLTIEKVRPEDSGEYTCLGIDHTGSVLFSSTTTLQVLCEYDHVSIALKAYKFSTTLLVYVQLMDFVVSLANAPPIVELIPRKQTVRPGDDASITCIARGQQPIDLSWSRVNGILQNNMIVQRGQLRFQGIQVSDAGRYVCKAQNAAGSAEGIAEVVVNENEPVIVARQREQTVFVGSSIELKCDVNAPALSVKWSRANGNLPPSAYIRGNILSLANVQVEDAGRYTCETQGAYGPASDFVELKVESTSRFCAPTEFQCRSRDCIPGDLRCDGKVHCPDSSDEEYCLPVRGPSILPFTVLSLTFVFRFVADYSFSLYCAISNVWTHFIHDQEGNGDNSLIPLAAISNIAVRLEPNQDVVRLGDNLVVECQVSGDPSAIVTWNKVESPLESNIEAFGSTLKVKNVKSENGGLYRCSVTTRTGTYTEDYVLAIQGMTFTSYLIPIVCAIVSVTASVRGYNQRDNFLLTLAIPEFPLDAAAQAVETRTAPYGSTVIMDCKTDLGAPVSYSWSKQGGILPPDAVEEGDTLKIPDVHPEDAGTYVCTAKNRDVTIDIPTIVIVTGVVPYFNQAPNSYISYPTLPDAYTTFDIEISFRPETPNGLILYNGQMARKGDFISFGLKDGYAEFRFDVGSSPAVIRSEHPLEMGHWHTVKLARNRKIGSMVVDGRGPFTGTIEGQFSGLDLVEPLYLGGFQDFNQIHYQAGFSKGFVGCISRLVMGSVIPELMRDAIVTEGVTTCETCAENPCKNGGVCQEAYLPQGYKCLCPFGFHGPDCQEWETCYPGACGEGRCMERGGSFECLCPLGKTGPKCEKEIKIYEPAFADDSFIAYKTPKALKKLDMSMTLKPVELGDGLIMYCAQSEDGQGDFTALAIKDEHIEFMFDTGSGPAILRSERSIKPNEWINVTMTRHMKEGALILDGKEEARGKSPGSTRGLNLRTPLYLGGVDPQKVKVATPVGVSSSFKGCISKLDIRGKRMDLVGSVMDSANVGDCSNGNPCSQDPCLHGGTCRALEDESGGYECICHKEYSGVNCEIEKDNICQSQTPCQNGGTCNSTSKSYTCLCPLGFAGSNCEKNVVIQRSISLNGRGWVELPLKLLPHITSTIKETIRIKFSTKSDGVLLWHGQKPEEDGVGKDFITLAVRNGYLSLLYELGSGEANITWSNERVDDGESHLVVVQRTGRDGSLSVDRGAEVYGESQGNLQMLNTDGNIFLGGVPNLKQMTGGRFSGNFVGCIHSLEIQDKELNLGKASLQGAGVEPCESEEAEDRLNEIAN</sequence>
<feature type="disulfide bond" evidence="13">
    <location>
        <begin position="1743"/>
        <end position="1761"/>
    </location>
</feature>
<keyword evidence="22" id="KW-1185">Reference proteome</keyword>
<feature type="disulfide bond" evidence="12">
    <location>
        <begin position="2543"/>
        <end position="2552"/>
    </location>
</feature>
<dbReference type="PROSITE" id="PS50835">
    <property type="entry name" value="IG_LIKE"/>
    <property type="match status" value="11"/>
</dbReference>
<dbReference type="Proteomes" id="UP000677054">
    <property type="component" value="Unassembled WGS sequence"/>
</dbReference>
<evidence type="ECO:0000259" key="19">
    <source>
        <dbReference type="PROSITE" id="PS50835"/>
    </source>
</evidence>
<dbReference type="PROSITE" id="PS50068">
    <property type="entry name" value="LDLRA_2"/>
    <property type="match status" value="3"/>
</dbReference>
<feature type="region of interest" description="Disordered" evidence="15">
    <location>
        <begin position="1411"/>
        <end position="1434"/>
    </location>
</feature>
<feature type="domain" description="Laminin G" evidence="16">
    <location>
        <begin position="2297"/>
        <end position="2478"/>
    </location>
</feature>
<dbReference type="SMART" id="SM00409">
    <property type="entry name" value="IG"/>
    <property type="match status" value="11"/>
</dbReference>
<dbReference type="SMART" id="SM00192">
    <property type="entry name" value="LDLa"/>
    <property type="match status" value="3"/>
</dbReference>
<evidence type="ECO:0000259" key="16">
    <source>
        <dbReference type="PROSITE" id="PS50025"/>
    </source>
</evidence>
<accession>A0A7R8ZZ99</accession>
<dbReference type="Pfam" id="PF00054">
    <property type="entry name" value="Laminin_G_1"/>
    <property type="match status" value="3"/>
</dbReference>
<comment type="subcellular location">
    <subcellularLocation>
        <location evidence="1">Secreted</location>
        <location evidence="1">Extracellular space</location>
        <location evidence="1">Extracellular matrix</location>
        <location evidence="1">Basement membrane</location>
    </subcellularLocation>
</comment>
<feature type="disulfide bond" evidence="12">
    <location>
        <begin position="2282"/>
        <end position="2291"/>
    </location>
</feature>
<dbReference type="InterPro" id="IPR013783">
    <property type="entry name" value="Ig-like_fold"/>
</dbReference>
<dbReference type="CDD" id="cd00096">
    <property type="entry name" value="Ig"/>
    <property type="match status" value="1"/>
</dbReference>
<dbReference type="GO" id="GO:0050808">
    <property type="term" value="P:synapse organization"/>
    <property type="evidence" value="ECO:0007669"/>
    <property type="project" value="TreeGrafter"/>
</dbReference>
<keyword evidence="7" id="KW-0084">Basement membrane</keyword>
<dbReference type="InterPro" id="IPR013320">
    <property type="entry name" value="ConA-like_dom_sf"/>
</dbReference>
<dbReference type="CDD" id="cd00112">
    <property type="entry name" value="LDLa"/>
    <property type="match status" value="3"/>
</dbReference>
<proteinExistence type="predicted"/>
<keyword evidence="8 12" id="KW-1015">Disulfide bond</keyword>
<evidence type="ECO:0000256" key="5">
    <source>
        <dbReference type="ARBA" id="ARBA00022729"/>
    </source>
</evidence>
<feature type="domain" description="Laminin IV type A" evidence="20">
    <location>
        <begin position="184"/>
        <end position="362"/>
    </location>
</feature>
<feature type="domain" description="Laminin G" evidence="16">
    <location>
        <begin position="2561"/>
        <end position="2739"/>
    </location>
</feature>
<dbReference type="Gene3D" id="4.10.400.10">
    <property type="entry name" value="Low-density Lipoprotein Receptor"/>
    <property type="match status" value="3"/>
</dbReference>
<evidence type="ECO:0000256" key="15">
    <source>
        <dbReference type="SAM" id="MobiDB-lite"/>
    </source>
</evidence>
<dbReference type="Gene3D" id="2.10.25.10">
    <property type="entry name" value="Laminin"/>
    <property type="match status" value="4"/>
</dbReference>
<evidence type="ECO:0000256" key="10">
    <source>
        <dbReference type="ARBA" id="ARBA00023292"/>
    </source>
</evidence>
<dbReference type="SUPFAM" id="SSF48726">
    <property type="entry name" value="Immunoglobulin"/>
    <property type="match status" value="11"/>
</dbReference>
<evidence type="ECO:0000256" key="9">
    <source>
        <dbReference type="ARBA" id="ARBA00023180"/>
    </source>
</evidence>
<feature type="domain" description="Ig-like" evidence="19">
    <location>
        <begin position="1144"/>
        <end position="1225"/>
    </location>
</feature>
<evidence type="ECO:0008006" key="23">
    <source>
        <dbReference type="Google" id="ProtNLM"/>
    </source>
</evidence>
<evidence type="ECO:0000313" key="21">
    <source>
        <dbReference type="EMBL" id="CAD7242407.1"/>
    </source>
</evidence>
<evidence type="ECO:0000259" key="18">
    <source>
        <dbReference type="PROSITE" id="PS50027"/>
    </source>
</evidence>
<dbReference type="Gene3D" id="2.60.120.200">
    <property type="match status" value="3"/>
</dbReference>
<evidence type="ECO:0000259" key="17">
    <source>
        <dbReference type="PROSITE" id="PS50026"/>
    </source>
</evidence>
<dbReference type="GO" id="GO:0048513">
    <property type="term" value="P:animal organ development"/>
    <property type="evidence" value="ECO:0007669"/>
    <property type="project" value="UniProtKB-ARBA"/>
</dbReference>
<dbReference type="InterPro" id="IPR013098">
    <property type="entry name" value="Ig_I-set"/>
</dbReference>
<dbReference type="FunFam" id="2.10.25.10:FF:000066">
    <property type="entry name" value="FAT atypical cadherin 4"/>
    <property type="match status" value="1"/>
</dbReference>
<dbReference type="PANTHER" id="PTHR45080:SF8">
    <property type="entry name" value="IG-LIKE DOMAIN-CONTAINING PROTEIN"/>
    <property type="match status" value="1"/>
</dbReference>
<dbReference type="PROSITE" id="PS50026">
    <property type="entry name" value="EGF_3"/>
    <property type="match status" value="4"/>
</dbReference>
<dbReference type="PROSITE" id="PS00022">
    <property type="entry name" value="EGF_1"/>
    <property type="match status" value="4"/>
</dbReference>
<dbReference type="SMART" id="SM00180">
    <property type="entry name" value="EGF_Lam"/>
    <property type="match status" value="4"/>
</dbReference>
<feature type="domain" description="EGF-like" evidence="17">
    <location>
        <begin position="2220"/>
        <end position="2256"/>
    </location>
</feature>
<dbReference type="PROSITE" id="PS50025">
    <property type="entry name" value="LAM_G_DOMAIN"/>
    <property type="match status" value="3"/>
</dbReference>
<dbReference type="FunFam" id="2.60.40.10:FF:000032">
    <property type="entry name" value="palladin isoform X1"/>
    <property type="match status" value="2"/>
</dbReference>
<dbReference type="Pfam" id="PF07679">
    <property type="entry name" value="I-set"/>
    <property type="match status" value="1"/>
</dbReference>
<feature type="disulfide bond" evidence="12">
    <location>
        <begin position="2246"/>
        <end position="2255"/>
    </location>
</feature>
<dbReference type="FunFam" id="2.10.25.10:FF:000106">
    <property type="entry name" value="Heparan sulfate proteoglycan 2"/>
    <property type="match status" value="1"/>
</dbReference>
<dbReference type="PROSITE" id="PS50027">
    <property type="entry name" value="EGF_LAM_2"/>
    <property type="match status" value="1"/>
</dbReference>
<dbReference type="EMBL" id="CAJPEV010000262">
    <property type="protein sequence ID" value="CAG0883138.1"/>
    <property type="molecule type" value="Genomic_DNA"/>
</dbReference>
<dbReference type="Gene3D" id="2.170.300.10">
    <property type="entry name" value="Tie2 ligand-binding domain superfamily"/>
    <property type="match status" value="1"/>
</dbReference>
<evidence type="ECO:0000256" key="3">
    <source>
        <dbReference type="ARBA" id="ARBA00022530"/>
    </source>
</evidence>
<feature type="domain" description="Laminin IV type A" evidence="20">
    <location>
        <begin position="423"/>
        <end position="629"/>
    </location>
</feature>
<dbReference type="PROSITE" id="PS01186">
    <property type="entry name" value="EGF_2"/>
    <property type="match status" value="2"/>
</dbReference>
<dbReference type="SUPFAM" id="SSF57424">
    <property type="entry name" value="LDL receptor-like module"/>
    <property type="match status" value="3"/>
</dbReference>
<feature type="domain" description="Ig-like" evidence="19">
    <location>
        <begin position="1954"/>
        <end position="2035"/>
    </location>
</feature>
<dbReference type="Pfam" id="PF00008">
    <property type="entry name" value="EGF"/>
    <property type="match status" value="2"/>
</dbReference>
<keyword evidence="6" id="KW-0677">Repeat</keyword>
<evidence type="ECO:0000256" key="4">
    <source>
        <dbReference type="ARBA" id="ARBA00022536"/>
    </source>
</evidence>
<dbReference type="Pfam" id="PF00057">
    <property type="entry name" value="Ldl_recept_a"/>
    <property type="match status" value="3"/>
</dbReference>
<dbReference type="InterPro" id="IPR013106">
    <property type="entry name" value="Ig_V-set"/>
</dbReference>
<dbReference type="PRINTS" id="PR00261">
    <property type="entry name" value="LDLRECEPTOR"/>
</dbReference>
<dbReference type="CDD" id="cd00055">
    <property type="entry name" value="EGF_Lam"/>
    <property type="match status" value="4"/>
</dbReference>
<evidence type="ECO:0000256" key="8">
    <source>
        <dbReference type="ARBA" id="ARBA00023157"/>
    </source>
</evidence>
<dbReference type="SUPFAM" id="SSF57196">
    <property type="entry name" value="EGF/Laminin"/>
    <property type="match status" value="3"/>
</dbReference>
<evidence type="ECO:0000256" key="6">
    <source>
        <dbReference type="ARBA" id="ARBA00022737"/>
    </source>
</evidence>
<feature type="domain" description="Ig-like" evidence="19">
    <location>
        <begin position="1559"/>
        <end position="1643"/>
    </location>
</feature>
<evidence type="ECO:0000256" key="13">
    <source>
        <dbReference type="PROSITE-ProRule" id="PRU00124"/>
    </source>
</evidence>
<dbReference type="EMBL" id="LR899779">
    <property type="protein sequence ID" value="CAD7242407.1"/>
    <property type="molecule type" value="Genomic_DNA"/>
</dbReference>
<keyword evidence="4 12" id="KW-0245">EGF-like domain</keyword>
<dbReference type="PROSITE" id="PS01209">
    <property type="entry name" value="LDLRA_1"/>
    <property type="match status" value="2"/>
</dbReference>
<feature type="disulfide bond" evidence="12">
    <location>
        <begin position="2503"/>
        <end position="2512"/>
    </location>
</feature>
<dbReference type="GO" id="GO:0008046">
    <property type="term" value="F:axon guidance receptor activity"/>
    <property type="evidence" value="ECO:0007669"/>
    <property type="project" value="TreeGrafter"/>
</dbReference>
<feature type="domain" description="Ig-like" evidence="19">
    <location>
        <begin position="856"/>
        <end position="945"/>
    </location>
</feature>
<dbReference type="PROSITE" id="PS01248">
    <property type="entry name" value="EGF_LAM_1"/>
    <property type="match status" value="2"/>
</dbReference>
<feature type="disulfide bond" evidence="13">
    <location>
        <begin position="1736"/>
        <end position="1748"/>
    </location>
</feature>
<dbReference type="SMART" id="SM00179">
    <property type="entry name" value="EGF_CA"/>
    <property type="match status" value="4"/>
</dbReference>
<reference evidence="21" key="1">
    <citation type="submission" date="2020-11" db="EMBL/GenBank/DDBJ databases">
        <authorList>
            <person name="Tran Van P."/>
        </authorList>
    </citation>
    <scope>NUCLEOTIDE SEQUENCE</scope>
</reference>
<evidence type="ECO:0000256" key="2">
    <source>
        <dbReference type="ARBA" id="ARBA00022525"/>
    </source>
</evidence>
<keyword evidence="10 14" id="KW-0424">Laminin EGF-like domain</keyword>
<dbReference type="Pfam" id="PF00053">
    <property type="entry name" value="EGF_laminin"/>
    <property type="match status" value="3"/>
</dbReference>
<gene>
    <name evidence="21" type="ORF">DSTB1V02_LOCUS2373</name>
</gene>
<dbReference type="SMART" id="SM00281">
    <property type="entry name" value="LamB"/>
    <property type="match status" value="1"/>
</dbReference>
<evidence type="ECO:0000256" key="11">
    <source>
        <dbReference type="ARBA" id="ARBA00023319"/>
    </source>
</evidence>
<dbReference type="GO" id="GO:0007156">
    <property type="term" value="P:homophilic cell adhesion via plasma membrane adhesion molecules"/>
    <property type="evidence" value="ECO:0007669"/>
    <property type="project" value="TreeGrafter"/>
</dbReference>
<dbReference type="SMART" id="SM00406">
    <property type="entry name" value="IGv"/>
    <property type="match status" value="5"/>
</dbReference>
<dbReference type="InterPro" id="IPR000742">
    <property type="entry name" value="EGF"/>
</dbReference>
<dbReference type="GO" id="GO:0043025">
    <property type="term" value="C:neuronal cell body"/>
    <property type="evidence" value="ECO:0007669"/>
    <property type="project" value="TreeGrafter"/>
</dbReference>
<feature type="disulfide bond" evidence="13">
    <location>
        <begin position="44"/>
        <end position="59"/>
    </location>
</feature>
<dbReference type="Pfam" id="PF00052">
    <property type="entry name" value="Laminin_B"/>
    <property type="match status" value="2"/>
</dbReference>
<feature type="disulfide bond" evidence="14">
    <location>
        <begin position="412"/>
        <end position="421"/>
    </location>
</feature>
<evidence type="ECO:0000256" key="14">
    <source>
        <dbReference type="PROSITE-ProRule" id="PRU00460"/>
    </source>
</evidence>
<evidence type="ECO:0000259" key="20">
    <source>
        <dbReference type="PROSITE" id="PS51115"/>
    </source>
</evidence>
<dbReference type="Pfam" id="PF24973">
    <property type="entry name" value="EGF_LMN_ATRN"/>
    <property type="match status" value="1"/>
</dbReference>
<dbReference type="InterPro" id="IPR056863">
    <property type="entry name" value="LMN_ATRN_NET-like_EGF"/>
</dbReference>
<dbReference type="SMART" id="SM00282">
    <property type="entry name" value="LamG"/>
    <property type="match status" value="3"/>
</dbReference>
<evidence type="ECO:0000256" key="1">
    <source>
        <dbReference type="ARBA" id="ARBA00004302"/>
    </source>
</evidence>
<feature type="domain" description="EGF-like" evidence="17">
    <location>
        <begin position="2474"/>
        <end position="2513"/>
    </location>
</feature>
<keyword evidence="2" id="KW-0964">Secreted</keyword>
<feature type="disulfide bond" evidence="13">
    <location>
        <begin position="1755"/>
        <end position="1770"/>
    </location>
</feature>
<dbReference type="InterPro" id="IPR002049">
    <property type="entry name" value="LE_dom"/>
</dbReference>
<dbReference type="InterPro" id="IPR000034">
    <property type="entry name" value="Laminin_IV"/>
</dbReference>